<keyword evidence="3" id="KW-1185">Reference proteome</keyword>
<reference evidence="2 3" key="1">
    <citation type="submission" date="2013-05" db="EMBL/GenBank/DDBJ databases">
        <title>Genome assembly of Chondromyces apiculatus DSM 436.</title>
        <authorList>
            <person name="Sharma G."/>
            <person name="Khatri I."/>
            <person name="Kaur C."/>
            <person name="Mayilraj S."/>
            <person name="Subramanian S."/>
        </authorList>
    </citation>
    <scope>NUCLEOTIDE SEQUENCE [LARGE SCALE GENOMIC DNA]</scope>
    <source>
        <strain evidence="2 3">DSM 436</strain>
    </source>
</reference>
<sequence>MSPQLKPIAVLVTVFVLGGVSGAGVTHLAATRHLRATVEGPPGEARMRMRLAAMQRRLDLDGDQVQHINTILRESEAERDRRMAACHPALEEIRSETDAKILEVLRPEQRAAYESLDRTRGRHRGPPGPPRH</sequence>
<protein>
    <recommendedName>
        <fullName evidence="4">Zinc resistance-associated protein</fullName>
    </recommendedName>
</protein>
<evidence type="ECO:0000256" key="1">
    <source>
        <dbReference type="SAM" id="MobiDB-lite"/>
    </source>
</evidence>
<organism evidence="2 3">
    <name type="scientific">Chondromyces apiculatus DSM 436</name>
    <dbReference type="NCBI Taxonomy" id="1192034"/>
    <lineage>
        <taxon>Bacteria</taxon>
        <taxon>Pseudomonadati</taxon>
        <taxon>Myxococcota</taxon>
        <taxon>Polyangia</taxon>
        <taxon>Polyangiales</taxon>
        <taxon>Polyangiaceae</taxon>
        <taxon>Chondromyces</taxon>
    </lineage>
</organism>
<gene>
    <name evidence="2" type="ORF">CAP_2980</name>
</gene>
<name>A0A017TA38_9BACT</name>
<comment type="caution">
    <text evidence="2">The sequence shown here is derived from an EMBL/GenBank/DDBJ whole genome shotgun (WGS) entry which is preliminary data.</text>
</comment>
<dbReference type="Proteomes" id="UP000019678">
    <property type="component" value="Unassembled WGS sequence"/>
</dbReference>
<accession>A0A017TA38</accession>
<dbReference type="RefSeq" id="WP_044241362.1">
    <property type="nucleotide sequence ID" value="NZ_ASRX01000021.1"/>
</dbReference>
<proteinExistence type="predicted"/>
<dbReference type="OrthoDB" id="5523386at2"/>
<evidence type="ECO:0008006" key="4">
    <source>
        <dbReference type="Google" id="ProtNLM"/>
    </source>
</evidence>
<dbReference type="AlphaFoldDB" id="A0A017TA38"/>
<feature type="compositionally biased region" description="Basic residues" evidence="1">
    <location>
        <begin position="120"/>
        <end position="132"/>
    </location>
</feature>
<dbReference type="STRING" id="1192034.CAP_2980"/>
<dbReference type="EMBL" id="ASRX01000021">
    <property type="protein sequence ID" value="EYF05690.1"/>
    <property type="molecule type" value="Genomic_DNA"/>
</dbReference>
<feature type="region of interest" description="Disordered" evidence="1">
    <location>
        <begin position="112"/>
        <end position="132"/>
    </location>
</feature>
<evidence type="ECO:0000313" key="3">
    <source>
        <dbReference type="Proteomes" id="UP000019678"/>
    </source>
</evidence>
<evidence type="ECO:0000313" key="2">
    <source>
        <dbReference type="EMBL" id="EYF05690.1"/>
    </source>
</evidence>
<dbReference type="eggNOG" id="ENOG503178K">
    <property type="taxonomic scope" value="Bacteria"/>
</dbReference>